<comment type="similarity">
    <text evidence="2">Belongs to the DODA-type extradiol aromatic ring-opening dioxygenase family.</text>
</comment>
<evidence type="ECO:0000256" key="2">
    <source>
        <dbReference type="ARBA" id="ARBA00007581"/>
    </source>
</evidence>
<evidence type="ECO:0000256" key="5">
    <source>
        <dbReference type="ARBA" id="ARBA00023002"/>
    </source>
</evidence>
<dbReference type="PIRSF" id="PIRSF006157">
    <property type="entry name" value="Doxgns_DODA"/>
    <property type="match status" value="1"/>
</dbReference>
<dbReference type="InterPro" id="IPR014436">
    <property type="entry name" value="Extradiol_dOase_DODA"/>
</dbReference>
<dbReference type="Gene3D" id="3.40.830.10">
    <property type="entry name" value="LigB-like"/>
    <property type="match status" value="1"/>
</dbReference>
<dbReference type="EMBL" id="CP013987">
    <property type="protein sequence ID" value="ALZ84131.1"/>
    <property type="molecule type" value="Genomic_DNA"/>
</dbReference>
<dbReference type="OrthoDB" id="9790889at2"/>
<name>A0A0U4WN24_9PSED</name>
<dbReference type="InterPro" id="IPR004183">
    <property type="entry name" value="Xdiol_dOase_suB"/>
</dbReference>
<dbReference type="GO" id="GO:0008198">
    <property type="term" value="F:ferrous iron binding"/>
    <property type="evidence" value="ECO:0007669"/>
    <property type="project" value="InterPro"/>
</dbReference>
<dbReference type="Pfam" id="PF02900">
    <property type="entry name" value="LigB"/>
    <property type="match status" value="1"/>
</dbReference>
<sequence>MSLPTLFVSHGSPMEALDAGAAGEAWRALGQALPTPAAIVMVSAHFDTRIPVFGNAKRPATVHDFHGFPEALYRLDYPAPGAPALADQLAQGLRDQGWEAETGEQGLDHGAWVPLRYLYPDARIPVVPLSMSAARGPEYHFALGQALTRVLPADTLLIGSGSLTHNLGDFRRGGDESPGYVRNFQQWIQGRLRERDLEALLDYRRQAPGARQAHPTDEHLLPLFVALGAADPQGSFQVHHDGIAHRILAMDLYGFSRH</sequence>
<dbReference type="RefSeq" id="WP_059314340.1">
    <property type="nucleotide sequence ID" value="NZ_CP013987.1"/>
</dbReference>
<dbReference type="GO" id="GO:0016702">
    <property type="term" value="F:oxidoreductase activity, acting on single donors with incorporation of molecular oxygen, incorporation of two atoms of oxygen"/>
    <property type="evidence" value="ECO:0007669"/>
    <property type="project" value="UniProtKB-ARBA"/>
</dbReference>
<evidence type="ECO:0000313" key="8">
    <source>
        <dbReference type="Proteomes" id="UP000064137"/>
    </source>
</evidence>
<dbReference type="AlphaFoldDB" id="A0A0U4WN24"/>
<keyword evidence="3" id="KW-0479">Metal-binding</keyword>
<evidence type="ECO:0000256" key="3">
    <source>
        <dbReference type="ARBA" id="ARBA00022723"/>
    </source>
</evidence>
<feature type="domain" description="Extradiol ring-cleavage dioxygenase class III enzyme subunit B" evidence="6">
    <location>
        <begin position="33"/>
        <end position="242"/>
    </location>
</feature>
<proteinExistence type="inferred from homology"/>
<dbReference type="CDD" id="cd07363">
    <property type="entry name" value="45_DOPA_Dioxygenase"/>
    <property type="match status" value="1"/>
</dbReference>
<organism evidence="7 8">
    <name type="scientific">Pseudomonas oryzihabitans</name>
    <dbReference type="NCBI Taxonomy" id="47885"/>
    <lineage>
        <taxon>Bacteria</taxon>
        <taxon>Pseudomonadati</taxon>
        <taxon>Pseudomonadota</taxon>
        <taxon>Gammaproteobacteria</taxon>
        <taxon>Pseudomonadales</taxon>
        <taxon>Pseudomonadaceae</taxon>
        <taxon>Pseudomonas</taxon>
    </lineage>
</organism>
<dbReference type="Proteomes" id="UP000064137">
    <property type="component" value="Chromosome"/>
</dbReference>
<dbReference type="GO" id="GO:0008270">
    <property type="term" value="F:zinc ion binding"/>
    <property type="evidence" value="ECO:0007669"/>
    <property type="project" value="InterPro"/>
</dbReference>
<dbReference type="PANTHER" id="PTHR30096:SF0">
    <property type="entry name" value="4,5-DOPA DIOXYGENASE EXTRADIOL-LIKE PROTEIN"/>
    <property type="match status" value="1"/>
</dbReference>
<keyword evidence="5" id="KW-0560">Oxidoreductase</keyword>
<reference evidence="7 8" key="1">
    <citation type="submission" date="2016-01" db="EMBL/GenBank/DDBJ databases">
        <title>Annotation of Pseudomonas oryzihabitans USDA-ARS-USMARC-56511.</title>
        <authorList>
            <person name="Harhay G.P."/>
            <person name="Harhay D.M."/>
            <person name="Smith T.P.L."/>
            <person name="Bono J.L."/>
            <person name="Heaton M.P."/>
            <person name="Clawson M.L."/>
            <person name="Chitko-Mckown C.G."/>
            <person name="Capik S.F."/>
            <person name="DeDonder K.D."/>
            <person name="Apley M.D."/>
            <person name="Lubbers B.V."/>
            <person name="White B.J."/>
            <person name="Larson R.L."/>
        </authorList>
    </citation>
    <scope>NUCLEOTIDE SEQUENCE [LARGE SCALE GENOMIC DNA]</scope>
    <source>
        <strain evidence="7 8">USDA-ARS-USMARC-56511</strain>
    </source>
</reference>
<keyword evidence="7" id="KW-0223">Dioxygenase</keyword>
<accession>A0A0U4WN24</accession>
<evidence type="ECO:0000256" key="1">
    <source>
        <dbReference type="ARBA" id="ARBA00001947"/>
    </source>
</evidence>
<keyword evidence="4" id="KW-0862">Zinc</keyword>
<dbReference type="SUPFAM" id="SSF53213">
    <property type="entry name" value="LigB-like"/>
    <property type="match status" value="1"/>
</dbReference>
<comment type="cofactor">
    <cofactor evidence="1">
        <name>Zn(2+)</name>
        <dbReference type="ChEBI" id="CHEBI:29105"/>
    </cofactor>
</comment>
<dbReference type="PANTHER" id="PTHR30096">
    <property type="entry name" value="4,5-DOPA DIOXYGENASE EXTRADIOL-LIKE PROTEIN"/>
    <property type="match status" value="1"/>
</dbReference>
<gene>
    <name evidence="7" type="ORF">APT59_07860</name>
</gene>
<dbReference type="KEGG" id="por:APT59_07860"/>
<protein>
    <submittedName>
        <fullName evidence="7">Dioxygenase</fullName>
    </submittedName>
</protein>
<evidence type="ECO:0000256" key="4">
    <source>
        <dbReference type="ARBA" id="ARBA00022833"/>
    </source>
</evidence>
<evidence type="ECO:0000313" key="7">
    <source>
        <dbReference type="EMBL" id="ALZ84131.1"/>
    </source>
</evidence>
<evidence type="ECO:0000259" key="6">
    <source>
        <dbReference type="Pfam" id="PF02900"/>
    </source>
</evidence>